<accession>A0A848RC51</accession>
<dbReference type="InterPro" id="IPR044668">
    <property type="entry name" value="PuuD-like"/>
</dbReference>
<dbReference type="GO" id="GO:0006598">
    <property type="term" value="P:polyamine catabolic process"/>
    <property type="evidence" value="ECO:0007669"/>
    <property type="project" value="TreeGrafter"/>
</dbReference>
<dbReference type="PANTHER" id="PTHR43235:SF1">
    <property type="entry name" value="GLUTAMINE AMIDOTRANSFERASE PB2B2.05-RELATED"/>
    <property type="match status" value="1"/>
</dbReference>
<gene>
    <name evidence="1" type="ORF">HKO22_01405</name>
</gene>
<evidence type="ECO:0000313" key="1">
    <source>
        <dbReference type="EMBL" id="NMW84400.1"/>
    </source>
</evidence>
<dbReference type="PROSITE" id="PS51273">
    <property type="entry name" value="GATASE_TYPE_1"/>
    <property type="match status" value="1"/>
</dbReference>
<proteinExistence type="predicted"/>
<keyword evidence="2" id="KW-1185">Reference proteome</keyword>
<dbReference type="AlphaFoldDB" id="A0A848RC51"/>
<dbReference type="Proteomes" id="UP000568273">
    <property type="component" value="Unassembled WGS sequence"/>
</dbReference>
<comment type="caution">
    <text evidence="1">The sequence shown here is derived from an EMBL/GenBank/DDBJ whole genome shotgun (WGS) entry which is preliminary data.</text>
</comment>
<evidence type="ECO:0000313" key="2">
    <source>
        <dbReference type="Proteomes" id="UP000568273"/>
    </source>
</evidence>
<protein>
    <submittedName>
        <fullName evidence="1">Gamma-glutamyl-gamma-aminobutyrate hydrolase family protein</fullName>
    </submittedName>
</protein>
<dbReference type="CDD" id="cd01745">
    <property type="entry name" value="GATase1_2"/>
    <property type="match status" value="1"/>
</dbReference>
<keyword evidence="1" id="KW-0378">Hydrolase</keyword>
<dbReference type="Gene3D" id="3.40.50.880">
    <property type="match status" value="1"/>
</dbReference>
<dbReference type="RefSeq" id="WP_169968023.1">
    <property type="nucleotide sequence ID" value="NZ_JABDSR010000002.1"/>
</dbReference>
<dbReference type="InterPro" id="IPR029062">
    <property type="entry name" value="Class_I_gatase-like"/>
</dbReference>
<dbReference type="GO" id="GO:0005829">
    <property type="term" value="C:cytosol"/>
    <property type="evidence" value="ECO:0007669"/>
    <property type="project" value="TreeGrafter"/>
</dbReference>
<sequence>MKPIIGITANYIDDDKFFMNLGLGAIGQAYSALAIDYSKAINHAGGIPIIITPTYDTEYLDSIINLCDGILVSGGNDVNPLLYNKDNNSKVGRVLKIRDESDFYLTKSCIEKDLPLLGICRGLQVLNVVQGGTLYRHINTDKFLDHSAANSYKSLVSHYINIEKYSLLYEAFQKTKIGVNSFHHQGIEKLGNNLKSIAESRDGLCESIQMDNKKFIVATQFHPEMMFEDDNLYLEIFKLFVNSCKKN</sequence>
<dbReference type="EMBL" id="JABDSR010000002">
    <property type="protein sequence ID" value="NMW84400.1"/>
    <property type="molecule type" value="Genomic_DNA"/>
</dbReference>
<dbReference type="InterPro" id="IPR011697">
    <property type="entry name" value="Peptidase_C26"/>
</dbReference>
<name>A0A848RC51_9FIRM</name>
<dbReference type="PANTHER" id="PTHR43235">
    <property type="entry name" value="GLUTAMINE AMIDOTRANSFERASE PB2B2.05-RELATED"/>
    <property type="match status" value="1"/>
</dbReference>
<dbReference type="GO" id="GO:0033969">
    <property type="term" value="F:gamma-glutamyl-gamma-aminobutyrate hydrolase activity"/>
    <property type="evidence" value="ECO:0007669"/>
    <property type="project" value="TreeGrafter"/>
</dbReference>
<organism evidence="1 2">
    <name type="scientific">Peptoniphilus faecalis</name>
    <dbReference type="NCBI Taxonomy" id="2731255"/>
    <lineage>
        <taxon>Bacteria</taxon>
        <taxon>Bacillati</taxon>
        <taxon>Bacillota</taxon>
        <taxon>Tissierellia</taxon>
        <taxon>Tissierellales</taxon>
        <taxon>Peptoniphilaceae</taxon>
        <taxon>Peptoniphilus</taxon>
    </lineage>
</organism>
<reference evidence="1" key="1">
    <citation type="submission" date="2020-04" db="EMBL/GenBank/DDBJ databases">
        <title>Peptoniphilus sp. nov. isolated from swine feces.</title>
        <authorList>
            <person name="Ryu S.W."/>
        </authorList>
    </citation>
    <scope>NUCLEOTIDE SEQUENCE [LARGE SCALE GENOMIC DNA]</scope>
    <source>
        <strain evidence="1">AGMB00490</strain>
    </source>
</reference>
<dbReference type="SUPFAM" id="SSF52317">
    <property type="entry name" value="Class I glutamine amidotransferase-like"/>
    <property type="match status" value="1"/>
</dbReference>
<dbReference type="Pfam" id="PF07722">
    <property type="entry name" value="Peptidase_C26"/>
    <property type="match status" value="1"/>
</dbReference>